<keyword evidence="9" id="KW-0514">Muscle protein</keyword>
<sequence>MSSIAKTTKSYTYRSTGGGNADVQIEYSADLSALSRLEDKIRLLQEDLETEREFRQRIEREKADLSVQVIQLSERLEEAEGGAESQFEINKKRDIELSKLRKLLEDVHLESEETAHLLRKKHQEIVVDFQDQIDQLSKAKQRAEKERARFQQEVYDLLAQIEAANKDKMMSAKQVEKLEIQVHELTIRIEELNRTIVDITSIKTKISQENIELVKEVQDLKVSIENVNYLKSQVAGQLEDARRRLEDDERRRSLLEASLHQVEVELESVRVQLEEEAEARLDLERQLVKANGEAQMWRSKYETEAAARAEEVDELRRKYNARIQEQEEHIESLVVKLNNLEKQKSRLQSEVEILIIDLEKANNTARELQKRVEQLEKVNIELKSRLDETVNMYDQAQRDLRNKTTELQRVSHELDKTREQKDALARENKKLSDDLHDAKNQISDMNRRLHEMEIELRRLENEREELSAAYKEAEAGRKAEEQRAQRLAAEMAQYRHEMERRLQEKEEEIEAIRPLIRMNPDIKLAAKAVKRSKENLQNYKLSRYGSLSLSSSVISRVLQEANQESKIEKLEQGLRTSKSCANVPNLKWQSGDTMRSSGFSEGAIRKVVKVTGENTKSVRFSELQDQTVNDVRPSMAMMLQNLAHEKQTSIEIEQLNARLVEAETKLKTEVTRIKKKFQIQITELELSLDVANKNNIELQKTIKKQSLQLTELQAHYDEVQRQLAVTMDQYGIAQRRIQSLTAELEEIRGNLDAAMRAKRNAEQSYEEATSRVNELTTINVNLASMKSKIEQELAQLANDYDEATKELRVSDERYQRVQVELKHTVEILHEEQERIVKIEAIKKSLEIEVKNLSVRLEEVEANAIVGGKRIISKLEARIRDIEMELDEEKRRHAETIKILRKKERMVKEMSIQSEEDQKNVALLQESLDKVNQKVNIYKRQLQEQEGMSQQNVTRVRRFQRELEAAEDRADTAESNLSLIRAKHRTFVTTSSVPGSQVYLVQETRHTTSQESF</sequence>
<gene>
    <name evidence="13" type="ORF">RUM44_009365</name>
</gene>
<accession>A0ABR1ATZ8</accession>
<organism evidence="13 14">
    <name type="scientific">Polyplax serrata</name>
    <name type="common">Common mouse louse</name>
    <dbReference type="NCBI Taxonomy" id="468196"/>
    <lineage>
        <taxon>Eukaryota</taxon>
        <taxon>Metazoa</taxon>
        <taxon>Ecdysozoa</taxon>
        <taxon>Arthropoda</taxon>
        <taxon>Hexapoda</taxon>
        <taxon>Insecta</taxon>
        <taxon>Pterygota</taxon>
        <taxon>Neoptera</taxon>
        <taxon>Paraneoptera</taxon>
        <taxon>Psocodea</taxon>
        <taxon>Troctomorpha</taxon>
        <taxon>Phthiraptera</taxon>
        <taxon>Anoplura</taxon>
        <taxon>Polyplacidae</taxon>
        <taxon>Polyplax</taxon>
    </lineage>
</organism>
<comment type="function">
    <text evidence="10">Paramyosin is a major structural component of many thick filaments isolated from invertebrate muscles.</text>
</comment>
<evidence type="ECO:0000256" key="7">
    <source>
        <dbReference type="ARBA" id="ARBA00023123"/>
    </source>
</evidence>
<dbReference type="PANTHER" id="PTHR46349">
    <property type="entry name" value="CINGULIN-LIKE PROTEIN 1-RELATED"/>
    <property type="match status" value="1"/>
</dbReference>
<evidence type="ECO:0000256" key="1">
    <source>
        <dbReference type="ARBA" id="ARBA00004657"/>
    </source>
</evidence>
<evidence type="ECO:0000256" key="2">
    <source>
        <dbReference type="ARBA" id="ARBA00008447"/>
    </source>
</evidence>
<comment type="caution">
    <text evidence="13">The sequence shown here is derived from an EMBL/GenBank/DDBJ whole genome shotgun (WGS) entry which is preliminary data.</text>
</comment>
<dbReference type="Gene3D" id="1.20.5.370">
    <property type="match status" value="1"/>
</dbReference>
<evidence type="ECO:0000259" key="12">
    <source>
        <dbReference type="Pfam" id="PF01576"/>
    </source>
</evidence>
<keyword evidence="14" id="KW-1185">Reference proteome</keyword>
<dbReference type="InterPro" id="IPR014751">
    <property type="entry name" value="XRCC4-like_C"/>
</dbReference>
<protein>
    <recommendedName>
        <fullName evidence="3">Paramyosin</fullName>
    </recommendedName>
</protein>
<dbReference type="PANTHER" id="PTHR46349:SF6">
    <property type="entry name" value="MYOSIN-6-LIKE"/>
    <property type="match status" value="1"/>
</dbReference>
<dbReference type="Gene3D" id="1.10.287.1490">
    <property type="match status" value="1"/>
</dbReference>
<feature type="coiled-coil region" evidence="11">
    <location>
        <begin position="119"/>
        <end position="195"/>
    </location>
</feature>
<feature type="coiled-coil region" evidence="11">
    <location>
        <begin position="645"/>
        <end position="982"/>
    </location>
</feature>
<evidence type="ECO:0000256" key="9">
    <source>
        <dbReference type="ARBA" id="ARBA00023179"/>
    </source>
</evidence>
<evidence type="ECO:0000256" key="11">
    <source>
        <dbReference type="SAM" id="Coils"/>
    </source>
</evidence>
<dbReference type="InterPro" id="IPR002928">
    <property type="entry name" value="Myosin_tail"/>
</dbReference>
<dbReference type="Gene3D" id="1.20.5.340">
    <property type="match status" value="1"/>
</dbReference>
<feature type="domain" description="Myosin tail" evidence="12">
    <location>
        <begin position="35"/>
        <end position="512"/>
    </location>
</feature>
<evidence type="ECO:0000256" key="6">
    <source>
        <dbReference type="ARBA" id="ARBA00023054"/>
    </source>
</evidence>
<dbReference type="SUPFAM" id="SSF90257">
    <property type="entry name" value="Myosin rod fragments"/>
    <property type="match status" value="2"/>
</dbReference>
<dbReference type="Pfam" id="PF01576">
    <property type="entry name" value="Myosin_tail_1"/>
    <property type="match status" value="2"/>
</dbReference>
<evidence type="ECO:0000256" key="5">
    <source>
        <dbReference type="ARBA" id="ARBA00022490"/>
    </source>
</evidence>
<evidence type="ECO:0000256" key="10">
    <source>
        <dbReference type="ARBA" id="ARBA00049580"/>
    </source>
</evidence>
<feature type="domain" description="Myosin tail" evidence="12">
    <location>
        <begin position="649"/>
        <end position="982"/>
    </location>
</feature>
<evidence type="ECO:0000313" key="14">
    <source>
        <dbReference type="Proteomes" id="UP001359485"/>
    </source>
</evidence>
<keyword evidence="7" id="KW-0518">Myosin</keyword>
<proteinExistence type="inferred from homology"/>
<comment type="similarity">
    <text evidence="2">Belongs to the paramyosin family.</text>
</comment>
<reference evidence="13 14" key="1">
    <citation type="submission" date="2023-09" db="EMBL/GenBank/DDBJ databases">
        <title>Genomes of two closely related lineages of the louse Polyplax serrata with different host specificities.</title>
        <authorList>
            <person name="Martinu J."/>
            <person name="Tarabai H."/>
            <person name="Stefka J."/>
            <person name="Hypsa V."/>
        </authorList>
    </citation>
    <scope>NUCLEOTIDE SEQUENCE [LARGE SCALE GENOMIC DNA]</scope>
    <source>
        <strain evidence="13">98ZLc_SE</strain>
    </source>
</reference>
<keyword evidence="5" id="KW-0963">Cytoplasm</keyword>
<dbReference type="Proteomes" id="UP001359485">
    <property type="component" value="Unassembled WGS sequence"/>
</dbReference>
<evidence type="ECO:0000313" key="13">
    <source>
        <dbReference type="EMBL" id="KAK6626888.1"/>
    </source>
</evidence>
<evidence type="ECO:0000256" key="3">
    <source>
        <dbReference type="ARBA" id="ARBA00018623"/>
    </source>
</evidence>
<keyword evidence="6 11" id="KW-0175">Coiled coil</keyword>
<evidence type="ECO:0000256" key="8">
    <source>
        <dbReference type="ARBA" id="ARBA00023175"/>
    </source>
</evidence>
<evidence type="ECO:0000256" key="4">
    <source>
        <dbReference type="ARBA" id="ARBA00022433"/>
    </source>
</evidence>
<keyword evidence="8" id="KW-0505">Motor protein</keyword>
<keyword evidence="4" id="KW-0787">Thick filament</keyword>
<feature type="coiled-coil region" evidence="11">
    <location>
        <begin position="231"/>
        <end position="508"/>
    </location>
</feature>
<dbReference type="EMBL" id="JAWJWF010000045">
    <property type="protein sequence ID" value="KAK6626888.1"/>
    <property type="molecule type" value="Genomic_DNA"/>
</dbReference>
<comment type="subcellular location">
    <subcellularLocation>
        <location evidence="1">Cytoplasm</location>
        <location evidence="1">Myofibril</location>
    </subcellularLocation>
</comment>
<name>A0ABR1ATZ8_POLSC</name>
<feature type="coiled-coil region" evidence="11">
    <location>
        <begin position="34"/>
        <end position="75"/>
    </location>
</feature>